<dbReference type="AlphaFoldDB" id="A0A1I3LRS9"/>
<organism evidence="1 2">
    <name type="scientific">Treponema bryantii</name>
    <dbReference type="NCBI Taxonomy" id="163"/>
    <lineage>
        <taxon>Bacteria</taxon>
        <taxon>Pseudomonadati</taxon>
        <taxon>Spirochaetota</taxon>
        <taxon>Spirochaetia</taxon>
        <taxon>Spirochaetales</taxon>
        <taxon>Treponemataceae</taxon>
        <taxon>Treponema</taxon>
    </lineage>
</organism>
<sequence>MFEIIIDVQNYFGNKEIFTFSDEGKSGLIIHEKGNFKDTDELDRKTISKADFENIIKAFSEVNFTKVFNEHSDLIGLDGWILICTIKKGTVNISAQLWCPVKDPSMPETTKLLEACELVCPIFELDGMES</sequence>
<dbReference type="EMBL" id="FORI01000007">
    <property type="protein sequence ID" value="SFI87403.1"/>
    <property type="molecule type" value="Genomic_DNA"/>
</dbReference>
<evidence type="ECO:0000313" key="2">
    <source>
        <dbReference type="Proteomes" id="UP000182737"/>
    </source>
</evidence>
<keyword evidence="2" id="KW-1185">Reference proteome</keyword>
<dbReference type="Proteomes" id="UP000182737">
    <property type="component" value="Unassembled WGS sequence"/>
</dbReference>
<name>A0A1I3LRS9_9SPIR</name>
<accession>A0A1I3LRS9</accession>
<evidence type="ECO:0000313" key="1">
    <source>
        <dbReference type="EMBL" id="SFI87403.1"/>
    </source>
</evidence>
<dbReference type="OrthoDB" id="9898460at2"/>
<reference evidence="2" key="1">
    <citation type="submission" date="2016-10" db="EMBL/GenBank/DDBJ databases">
        <authorList>
            <person name="Varghese N."/>
            <person name="Submissions S."/>
        </authorList>
    </citation>
    <scope>NUCLEOTIDE SEQUENCE [LARGE SCALE GENOMIC DNA]</scope>
    <source>
        <strain evidence="2">XBD1002</strain>
    </source>
</reference>
<gene>
    <name evidence="1" type="ORF">SAMN04487775_107154</name>
</gene>
<dbReference type="RefSeq" id="WP_074932406.1">
    <property type="nucleotide sequence ID" value="NZ_FORI01000007.1"/>
</dbReference>
<proteinExistence type="predicted"/>
<protein>
    <submittedName>
        <fullName evidence="1">Uncharacterized protein</fullName>
    </submittedName>
</protein>